<evidence type="ECO:0000313" key="2">
    <source>
        <dbReference type="EMBL" id="MBX73895.1"/>
    </source>
</evidence>
<proteinExistence type="predicted"/>
<protein>
    <submittedName>
        <fullName evidence="2">Uncharacterized protein</fullName>
    </submittedName>
</protein>
<dbReference type="AlphaFoldDB" id="A0A2P2R3V6"/>
<feature type="compositionally biased region" description="Polar residues" evidence="1">
    <location>
        <begin position="1"/>
        <end position="14"/>
    </location>
</feature>
<feature type="compositionally biased region" description="Basic and acidic residues" evidence="1">
    <location>
        <begin position="16"/>
        <end position="29"/>
    </location>
</feature>
<feature type="region of interest" description="Disordered" evidence="1">
    <location>
        <begin position="1"/>
        <end position="43"/>
    </location>
</feature>
<reference evidence="2" key="1">
    <citation type="submission" date="2018-02" db="EMBL/GenBank/DDBJ databases">
        <title>Rhizophora mucronata_Transcriptome.</title>
        <authorList>
            <person name="Meera S.P."/>
            <person name="Sreeshan A."/>
            <person name="Augustine A."/>
        </authorList>
    </citation>
    <scope>NUCLEOTIDE SEQUENCE</scope>
    <source>
        <tissue evidence="2">Leaf</tissue>
    </source>
</reference>
<accession>A0A2P2R3V6</accession>
<dbReference type="EMBL" id="GGEC01093411">
    <property type="protein sequence ID" value="MBX73895.1"/>
    <property type="molecule type" value="Transcribed_RNA"/>
</dbReference>
<sequence length="43" mass="4917">MKSSSLNTHPNRSNSIRKEKGGKTRENKNATHGRCRKRPIKPD</sequence>
<feature type="compositionally biased region" description="Basic residues" evidence="1">
    <location>
        <begin position="31"/>
        <end position="43"/>
    </location>
</feature>
<name>A0A2P2R3V6_RHIMU</name>
<evidence type="ECO:0000256" key="1">
    <source>
        <dbReference type="SAM" id="MobiDB-lite"/>
    </source>
</evidence>
<organism evidence="2">
    <name type="scientific">Rhizophora mucronata</name>
    <name type="common">Asiatic mangrove</name>
    <dbReference type="NCBI Taxonomy" id="61149"/>
    <lineage>
        <taxon>Eukaryota</taxon>
        <taxon>Viridiplantae</taxon>
        <taxon>Streptophyta</taxon>
        <taxon>Embryophyta</taxon>
        <taxon>Tracheophyta</taxon>
        <taxon>Spermatophyta</taxon>
        <taxon>Magnoliopsida</taxon>
        <taxon>eudicotyledons</taxon>
        <taxon>Gunneridae</taxon>
        <taxon>Pentapetalae</taxon>
        <taxon>rosids</taxon>
        <taxon>fabids</taxon>
        <taxon>Malpighiales</taxon>
        <taxon>Rhizophoraceae</taxon>
        <taxon>Rhizophora</taxon>
    </lineage>
</organism>